<dbReference type="Gene3D" id="1.10.150.750">
    <property type="match status" value="1"/>
</dbReference>
<dbReference type="EMBL" id="WIGM01000232">
    <property type="protein sequence ID" value="KAF6832694.1"/>
    <property type="molecule type" value="Genomic_DNA"/>
</dbReference>
<dbReference type="InterPro" id="IPR051540">
    <property type="entry name" value="S-2-haloacid_dehalogenase"/>
</dbReference>
<comment type="caution">
    <text evidence="2">The sequence shown here is derived from an EMBL/GenBank/DDBJ whole genome shotgun (WGS) entry which is preliminary data.</text>
</comment>
<name>A0A8H6KJK8_9PEZI</name>
<protein>
    <submittedName>
        <fullName evidence="2">Haloacid dehalogenase protein</fullName>
    </submittedName>
</protein>
<reference evidence="2" key="1">
    <citation type="journal article" date="2020" name="Phytopathology">
        <title>Genome Sequence Resources of Colletotrichum truncatum, C. plurivorum, C. musicola, and C. sojae: Four Species Pathogenic to Soybean (Glycine max).</title>
        <authorList>
            <person name="Rogerio F."/>
            <person name="Boufleur T.R."/>
            <person name="Ciampi-Guillardi M."/>
            <person name="Sukno S.A."/>
            <person name="Thon M.R."/>
            <person name="Massola Junior N.S."/>
            <person name="Baroncelli R."/>
        </authorList>
    </citation>
    <scope>NUCLEOTIDE SEQUENCE</scope>
    <source>
        <strain evidence="2">LFN0074</strain>
    </source>
</reference>
<dbReference type="Pfam" id="PF00702">
    <property type="entry name" value="Hydrolase"/>
    <property type="match status" value="1"/>
</dbReference>
<dbReference type="SFLD" id="SFLDS00003">
    <property type="entry name" value="Haloacid_Dehalogenase"/>
    <property type="match status" value="1"/>
</dbReference>
<organism evidence="2 3">
    <name type="scientific">Colletotrichum musicola</name>
    <dbReference type="NCBI Taxonomy" id="2175873"/>
    <lineage>
        <taxon>Eukaryota</taxon>
        <taxon>Fungi</taxon>
        <taxon>Dikarya</taxon>
        <taxon>Ascomycota</taxon>
        <taxon>Pezizomycotina</taxon>
        <taxon>Sordariomycetes</taxon>
        <taxon>Hypocreomycetidae</taxon>
        <taxon>Glomerellales</taxon>
        <taxon>Glomerellaceae</taxon>
        <taxon>Colletotrichum</taxon>
        <taxon>Colletotrichum orchidearum species complex</taxon>
    </lineage>
</organism>
<dbReference type="SFLD" id="SFLDG01129">
    <property type="entry name" value="C1.5:_HAD__Beta-PGM__Phosphata"/>
    <property type="match status" value="1"/>
</dbReference>
<evidence type="ECO:0000313" key="2">
    <source>
        <dbReference type="EMBL" id="KAF6832694.1"/>
    </source>
</evidence>
<dbReference type="SUPFAM" id="SSF56784">
    <property type="entry name" value="HAD-like"/>
    <property type="match status" value="1"/>
</dbReference>
<dbReference type="OrthoDB" id="444127at2759"/>
<evidence type="ECO:0000256" key="1">
    <source>
        <dbReference type="ARBA" id="ARBA00022801"/>
    </source>
</evidence>
<dbReference type="Proteomes" id="UP000639643">
    <property type="component" value="Unassembled WGS sequence"/>
</dbReference>
<evidence type="ECO:0000313" key="3">
    <source>
        <dbReference type="Proteomes" id="UP000639643"/>
    </source>
</evidence>
<dbReference type="InterPro" id="IPR036412">
    <property type="entry name" value="HAD-like_sf"/>
</dbReference>
<dbReference type="PANTHER" id="PTHR43316:SF9">
    <property type="entry name" value="ACID DEHALOGENASE, PUTATIVE (AFU_ORTHOLOGUE AFUA_6G14460)-RELATED"/>
    <property type="match status" value="1"/>
</dbReference>
<accession>A0A8H6KJK8</accession>
<sequence>MTSPRTLSSYGCLTFDCFGTLVDWESGVFASLSELTAQLDPSHPLRDNRAGTIQLFAKHEGRRVREQPTEIYQRILEDVYGDVARELGVEAPDDQAARRFAAGIAEWAAFPDTVAALNRLKKHFKLVILSNVDRASFAGTLAGPLREVEFDAIYTAQDIGTYKPDPRNFEYLVEHLAKDLGVQREDIIHTAYSFPHDLVPAKKHVGIVGAWIERGEEVPTVMGGKLEDVPEEYRPQWQFKSLREMADATDADAAKTS</sequence>
<proteinExistence type="predicted"/>
<dbReference type="PANTHER" id="PTHR43316">
    <property type="entry name" value="HYDROLASE, HALOACID DELAHOGENASE-RELATED"/>
    <property type="match status" value="1"/>
</dbReference>
<dbReference type="PRINTS" id="PR00413">
    <property type="entry name" value="HADHALOGNASE"/>
</dbReference>
<dbReference type="InterPro" id="IPR023214">
    <property type="entry name" value="HAD_sf"/>
</dbReference>
<dbReference type="AlphaFoldDB" id="A0A8H6KJK8"/>
<gene>
    <name evidence="2" type="ORF">CMUS01_06844</name>
</gene>
<keyword evidence="1" id="KW-0378">Hydrolase</keyword>
<keyword evidence="3" id="KW-1185">Reference proteome</keyword>
<dbReference type="InterPro" id="IPR006439">
    <property type="entry name" value="HAD-SF_hydro_IA"/>
</dbReference>
<dbReference type="GO" id="GO:0016791">
    <property type="term" value="F:phosphatase activity"/>
    <property type="evidence" value="ECO:0007669"/>
    <property type="project" value="UniProtKB-ARBA"/>
</dbReference>
<dbReference type="Gene3D" id="3.40.50.1000">
    <property type="entry name" value="HAD superfamily/HAD-like"/>
    <property type="match status" value="1"/>
</dbReference>